<organism evidence="1 2">
    <name type="scientific">Myceligenerans xiligouense</name>
    <dbReference type="NCBI Taxonomy" id="253184"/>
    <lineage>
        <taxon>Bacteria</taxon>
        <taxon>Bacillati</taxon>
        <taxon>Actinomycetota</taxon>
        <taxon>Actinomycetes</taxon>
        <taxon>Micrococcales</taxon>
        <taxon>Promicromonosporaceae</taxon>
        <taxon>Myceligenerans</taxon>
    </lineage>
</organism>
<sequence length="178" mass="19477">MGQGDTYVPQVPCVAVAVDCRIVVTDIYGGIEVRHPGAGTDWYDGEPWVKAMDLYPLLGDASWVGWSELARLDLDGPFGHVVGYLESNDGSSTYLTRLLSHGWRPETVVFAGPDAERAAAQPSRPATWTHDGFTYWYRPVTLARYFGAGTPWGHVLTVMRALAGRFGDDGVRLVAAFD</sequence>
<dbReference type="Proteomes" id="UP000280501">
    <property type="component" value="Unassembled WGS sequence"/>
</dbReference>
<gene>
    <name evidence="1" type="ORF">EDD34_0929</name>
</gene>
<accession>A0A3N4ZK85</accession>
<proteinExistence type="predicted"/>
<evidence type="ECO:0000313" key="1">
    <source>
        <dbReference type="EMBL" id="RPF20341.1"/>
    </source>
</evidence>
<dbReference type="RefSeq" id="WP_123813519.1">
    <property type="nucleotide sequence ID" value="NZ_RKQZ01000001.1"/>
</dbReference>
<dbReference type="AlphaFoldDB" id="A0A3N4ZK85"/>
<dbReference type="OrthoDB" id="3464282at2"/>
<comment type="caution">
    <text evidence="1">The sequence shown here is derived from an EMBL/GenBank/DDBJ whole genome shotgun (WGS) entry which is preliminary data.</text>
</comment>
<keyword evidence="2" id="KW-1185">Reference proteome</keyword>
<evidence type="ECO:0000313" key="2">
    <source>
        <dbReference type="Proteomes" id="UP000280501"/>
    </source>
</evidence>
<dbReference type="EMBL" id="RKQZ01000001">
    <property type="protein sequence ID" value="RPF20341.1"/>
    <property type="molecule type" value="Genomic_DNA"/>
</dbReference>
<protein>
    <submittedName>
        <fullName evidence="1">Uncharacterized protein</fullName>
    </submittedName>
</protein>
<name>A0A3N4ZK85_9MICO</name>
<reference evidence="1 2" key="1">
    <citation type="submission" date="2018-11" db="EMBL/GenBank/DDBJ databases">
        <title>Sequencing the genomes of 1000 actinobacteria strains.</title>
        <authorList>
            <person name="Klenk H.-P."/>
        </authorList>
    </citation>
    <scope>NUCLEOTIDE SEQUENCE [LARGE SCALE GENOMIC DNA]</scope>
    <source>
        <strain evidence="1 2">DSM 15700</strain>
    </source>
</reference>